<dbReference type="InterPro" id="IPR002557">
    <property type="entry name" value="Chitin-bd_dom"/>
</dbReference>
<feature type="compositionally biased region" description="Polar residues" evidence="1">
    <location>
        <begin position="901"/>
        <end position="910"/>
    </location>
</feature>
<feature type="region of interest" description="Disordered" evidence="1">
    <location>
        <begin position="568"/>
        <end position="592"/>
    </location>
</feature>
<feature type="region of interest" description="Disordered" evidence="1">
    <location>
        <begin position="436"/>
        <end position="464"/>
    </location>
</feature>
<dbReference type="Pfam" id="PF01607">
    <property type="entry name" value="CBM_14"/>
    <property type="match status" value="1"/>
</dbReference>
<dbReference type="PANTHER" id="PTHR22933">
    <property type="entry name" value="FI18007P1-RELATED"/>
    <property type="match status" value="1"/>
</dbReference>
<evidence type="ECO:0000313" key="3">
    <source>
        <dbReference type="EMBL" id="SSX25426.1"/>
    </source>
</evidence>
<dbReference type="GO" id="GO:0008061">
    <property type="term" value="F:chitin binding"/>
    <property type="evidence" value="ECO:0007669"/>
    <property type="project" value="InterPro"/>
</dbReference>
<feature type="compositionally biased region" description="Basic residues" evidence="1">
    <location>
        <begin position="272"/>
        <end position="282"/>
    </location>
</feature>
<dbReference type="InterPro" id="IPR036508">
    <property type="entry name" value="Chitin-bd_dom_sf"/>
</dbReference>
<dbReference type="AlphaFoldDB" id="A0A336M576"/>
<feature type="compositionally biased region" description="Low complexity" evidence="1">
    <location>
        <begin position="568"/>
        <end position="581"/>
    </location>
</feature>
<reference evidence="3" key="1">
    <citation type="submission" date="2018-07" db="EMBL/GenBank/DDBJ databases">
        <authorList>
            <person name="Quirk P.G."/>
            <person name="Krulwich T.A."/>
        </authorList>
    </citation>
    <scope>NUCLEOTIDE SEQUENCE</scope>
</reference>
<dbReference type="OMA" id="PQQYFRQ"/>
<feature type="region of interest" description="Disordered" evidence="1">
    <location>
        <begin position="894"/>
        <end position="921"/>
    </location>
</feature>
<proteinExistence type="predicted"/>
<feature type="compositionally biased region" description="Basic and acidic residues" evidence="1">
    <location>
        <begin position="241"/>
        <end position="250"/>
    </location>
</feature>
<dbReference type="GO" id="GO:0005576">
    <property type="term" value="C:extracellular region"/>
    <property type="evidence" value="ECO:0007669"/>
    <property type="project" value="InterPro"/>
</dbReference>
<dbReference type="VEuPathDB" id="VectorBase:CSON012345"/>
<feature type="compositionally biased region" description="Low complexity" evidence="1">
    <location>
        <begin position="436"/>
        <end position="447"/>
    </location>
</feature>
<organism evidence="3">
    <name type="scientific">Culicoides sonorensis</name>
    <name type="common">Biting midge</name>
    <dbReference type="NCBI Taxonomy" id="179676"/>
    <lineage>
        <taxon>Eukaryota</taxon>
        <taxon>Metazoa</taxon>
        <taxon>Ecdysozoa</taxon>
        <taxon>Arthropoda</taxon>
        <taxon>Hexapoda</taxon>
        <taxon>Insecta</taxon>
        <taxon>Pterygota</taxon>
        <taxon>Neoptera</taxon>
        <taxon>Endopterygota</taxon>
        <taxon>Diptera</taxon>
        <taxon>Nematocera</taxon>
        <taxon>Chironomoidea</taxon>
        <taxon>Ceratopogonidae</taxon>
        <taxon>Ceratopogoninae</taxon>
        <taxon>Culicoides</taxon>
        <taxon>Monoculicoides</taxon>
    </lineage>
</organism>
<feature type="region of interest" description="Disordered" evidence="1">
    <location>
        <begin position="757"/>
        <end position="825"/>
    </location>
</feature>
<dbReference type="SMART" id="SM00494">
    <property type="entry name" value="ChtBD2"/>
    <property type="match status" value="1"/>
</dbReference>
<feature type="region of interest" description="Disordered" evidence="1">
    <location>
        <begin position="138"/>
        <end position="162"/>
    </location>
</feature>
<feature type="compositionally biased region" description="Low complexity" evidence="1">
    <location>
        <begin position="787"/>
        <end position="807"/>
    </location>
</feature>
<accession>A0A336M576</accession>
<evidence type="ECO:0000259" key="2">
    <source>
        <dbReference type="PROSITE" id="PS50940"/>
    </source>
</evidence>
<sequence>MINGQNTKFPRYSLDNMPKTSFSCSDKILGGYYADPETQCQMFHVCVKVAGVGIQDYRFLCPNGTAFNQEAQVCADFGDVNCEQDTLFYGSGNFDLYRLGTGFESKRAPYAEEEEAEFHLQRAETSDARRSKQFIVNQSTRSEHPSIQKQHSGHNNNNNYNNAVVKSKSSVAPTVKTEAPVTFRASPSSFYTPTTTTTTTTTTSSYNDFFRKSNNNNDYYNSNNDDIFKGSHSSNFFNNRNGKDDSDDYQRSSSSTTSTTTSTTARSVQTRPRNRGRGHIRARVTAEPNFSSTANSNFYSQPSSTIPPKSRPSPPQISQPNVSVNNRGNSFFNEYDKYSNKLSTNVNKINVEKTSTHLFSTSSPDFQKINNGFGVNSVAPNKQFVSSTSAPFRDVPRTTTPYPNFNSIFNTTLPASSPAPFQKQSTFANNQNTYQFSSSSTTTTTFRPPTPFQVNDLNEQSRGAKGQTRFYNSNYETTGVTGTPTHPTFKARNTLPPNHFNKFVQRAPESTEIPLKEIKPSTYNPGNYHRFATSSTSSSPATVPEFQPRRFSAPQNFEPTKLTAVTNNNNNNNNNVINRNNAQTPSHPAVGPSRNTFDAQYHARQLAIAQISITTPVPVTNSNRHQSSNTISTPIYNRPSGREGSRYTPDYSTVSTTTTTTTNKPVQEYQNIRGPQQQQQQKSQVIQQRPIEHQINHNQDPFQTPSSAKKFSTLVPKEHLYSPTTFKPDIFNIRRNYGALEINKQKPKSQPIVVAPVPQQQQQQQQINVRVSPTPNSNSNNYQRFEQQQQTQTQPTYRPTTTTTTTTLKPLGEDEEDDGQYRPELYEKDLYKNKLKAKLRAKQNKHFNYYQTTTSRTNNDEDELFNTAHSQNIAASGNELRAERARQVAANVNKLLDESSSRPSSTTKQTPSKKDDEKDVSYDYQYYDFGNEQNNYDELIEEFGRTKVKSKN</sequence>
<dbReference type="PANTHER" id="PTHR22933:SF47">
    <property type="entry name" value="CPAP1-I"/>
    <property type="match status" value="1"/>
</dbReference>
<feature type="compositionally biased region" description="Low complexity" evidence="1">
    <location>
        <begin position="252"/>
        <end position="264"/>
    </location>
</feature>
<protein>
    <submittedName>
        <fullName evidence="3">CSON012345 protein</fullName>
    </submittedName>
</protein>
<feature type="compositionally biased region" description="Polar residues" evidence="1">
    <location>
        <begin position="767"/>
        <end position="786"/>
    </location>
</feature>
<feature type="domain" description="Chitin-binding type-2" evidence="2">
    <location>
        <begin position="21"/>
        <end position="84"/>
    </location>
</feature>
<dbReference type="SUPFAM" id="SSF57625">
    <property type="entry name" value="Invertebrate chitin-binding proteins"/>
    <property type="match status" value="1"/>
</dbReference>
<dbReference type="InterPro" id="IPR052976">
    <property type="entry name" value="Scoloptoxin-like"/>
</dbReference>
<feature type="compositionally biased region" description="Polar residues" evidence="1">
    <location>
        <begin position="618"/>
        <end position="635"/>
    </location>
</feature>
<feature type="region of interest" description="Disordered" evidence="1">
    <location>
        <begin position="618"/>
        <end position="665"/>
    </location>
</feature>
<gene>
    <name evidence="3" type="primary">CSON012345</name>
</gene>
<dbReference type="PROSITE" id="PS50940">
    <property type="entry name" value="CHIT_BIND_II"/>
    <property type="match status" value="1"/>
</dbReference>
<name>A0A336M576_CULSO</name>
<feature type="region of interest" description="Disordered" evidence="1">
    <location>
        <begin position="185"/>
        <end position="206"/>
    </location>
</feature>
<feature type="compositionally biased region" description="Polar residues" evidence="1">
    <location>
        <begin position="288"/>
        <end position="307"/>
    </location>
</feature>
<feature type="compositionally biased region" description="Low complexity" evidence="1">
    <location>
        <begin position="192"/>
        <end position="203"/>
    </location>
</feature>
<feature type="region of interest" description="Disordered" evidence="1">
    <location>
        <begin position="238"/>
        <end position="326"/>
    </location>
</feature>
<feature type="compositionally biased region" description="Basic and acidic residues" evidence="1">
    <location>
        <begin position="912"/>
        <end position="921"/>
    </location>
</feature>
<dbReference type="EMBL" id="UFQT01000575">
    <property type="protein sequence ID" value="SSX25426.1"/>
    <property type="molecule type" value="Genomic_DNA"/>
</dbReference>
<dbReference type="Gene3D" id="2.170.140.10">
    <property type="entry name" value="Chitin binding domain"/>
    <property type="match status" value="1"/>
</dbReference>
<evidence type="ECO:0000256" key="1">
    <source>
        <dbReference type="SAM" id="MobiDB-lite"/>
    </source>
</evidence>